<evidence type="ECO:0000313" key="1">
    <source>
        <dbReference type="EMBL" id="MBE9028274.1"/>
    </source>
</evidence>
<keyword evidence="2" id="KW-1185">Reference proteome</keyword>
<evidence type="ECO:0000313" key="2">
    <source>
        <dbReference type="Proteomes" id="UP000625316"/>
    </source>
</evidence>
<dbReference type="RefSeq" id="WP_264323096.1">
    <property type="nucleotide sequence ID" value="NZ_JADEXQ010000002.1"/>
</dbReference>
<sequence>MSDLRQDLTELLDEATWEWLVPHAERDAVIIVDDGLDLVEVGLAIAQDQTQPVNHWIAEQLLVKPTMEQKIVWEKADQTRFSALIVQPYVLIQALVEDPGIQPA</sequence>
<dbReference type="Proteomes" id="UP000625316">
    <property type="component" value="Unassembled WGS sequence"/>
</dbReference>
<comment type="caution">
    <text evidence="1">The sequence shown here is derived from an EMBL/GenBank/DDBJ whole genome shotgun (WGS) entry which is preliminary data.</text>
</comment>
<dbReference type="AlphaFoldDB" id="A0A928VLM4"/>
<dbReference type="EMBL" id="JADEXQ010000002">
    <property type="protein sequence ID" value="MBE9028274.1"/>
    <property type="molecule type" value="Genomic_DNA"/>
</dbReference>
<gene>
    <name evidence="1" type="ORF">IQ266_00705</name>
</gene>
<proteinExistence type="predicted"/>
<organism evidence="1 2">
    <name type="scientific">Romeriopsis navalis LEGE 11480</name>
    <dbReference type="NCBI Taxonomy" id="2777977"/>
    <lineage>
        <taxon>Bacteria</taxon>
        <taxon>Bacillati</taxon>
        <taxon>Cyanobacteriota</taxon>
        <taxon>Cyanophyceae</taxon>
        <taxon>Leptolyngbyales</taxon>
        <taxon>Leptolyngbyaceae</taxon>
        <taxon>Romeriopsis</taxon>
        <taxon>Romeriopsis navalis</taxon>
    </lineage>
</organism>
<name>A0A928VLM4_9CYAN</name>
<protein>
    <submittedName>
        <fullName evidence="1">DUF2288 family protein</fullName>
    </submittedName>
</protein>
<dbReference type="InterPro" id="IPR018741">
    <property type="entry name" value="DUF2288"/>
</dbReference>
<accession>A0A928VLM4</accession>
<dbReference type="Pfam" id="PF10052">
    <property type="entry name" value="DUF2288"/>
    <property type="match status" value="1"/>
</dbReference>
<reference evidence="1" key="1">
    <citation type="submission" date="2020-10" db="EMBL/GenBank/DDBJ databases">
        <authorList>
            <person name="Castelo-Branco R."/>
            <person name="Eusebio N."/>
            <person name="Adriana R."/>
            <person name="Vieira A."/>
            <person name="Brugerolle De Fraissinette N."/>
            <person name="Rezende De Castro R."/>
            <person name="Schneider M.P."/>
            <person name="Vasconcelos V."/>
            <person name="Leao P.N."/>
        </authorList>
    </citation>
    <scope>NUCLEOTIDE SEQUENCE</scope>
    <source>
        <strain evidence="1">LEGE 11480</strain>
    </source>
</reference>